<dbReference type="Pfam" id="PF01915">
    <property type="entry name" value="Glyco_hydro_3_C"/>
    <property type="match status" value="1"/>
</dbReference>
<evidence type="ECO:0000256" key="2">
    <source>
        <dbReference type="ARBA" id="ARBA00022801"/>
    </source>
</evidence>
<protein>
    <submittedName>
        <fullName evidence="3">Beta-glucosidase</fullName>
    </submittedName>
</protein>
<dbReference type="InterPro" id="IPR002772">
    <property type="entry name" value="Glyco_hydro_3_C"/>
</dbReference>
<dbReference type="InterPro" id="IPR001764">
    <property type="entry name" value="Glyco_hydro_3_N"/>
</dbReference>
<evidence type="ECO:0000313" key="3">
    <source>
        <dbReference type="EMBL" id="RDL11671.1"/>
    </source>
</evidence>
<dbReference type="Pfam" id="PF14310">
    <property type="entry name" value="Fn3-like"/>
    <property type="match status" value="1"/>
</dbReference>
<dbReference type="KEGG" id="wso:WSWS_00460"/>
<dbReference type="FunFam" id="2.60.40.10:FF:000495">
    <property type="entry name" value="Periplasmic beta-glucosidase"/>
    <property type="match status" value="1"/>
</dbReference>
<dbReference type="Pfam" id="PF00933">
    <property type="entry name" value="Glyco_hydro_3"/>
    <property type="match status" value="1"/>
</dbReference>
<dbReference type="PRINTS" id="PR00133">
    <property type="entry name" value="GLHYDRLASE3"/>
</dbReference>
<dbReference type="PANTHER" id="PTHR42715:SF3">
    <property type="entry name" value="BETA-GLUCOSIDASE B-RELATED"/>
    <property type="match status" value="1"/>
</dbReference>
<dbReference type="InterPro" id="IPR026891">
    <property type="entry name" value="Fn3-like"/>
</dbReference>
<dbReference type="InterPro" id="IPR013783">
    <property type="entry name" value="Ig-like_fold"/>
</dbReference>
<sequence length="694" mass="76725">MKVTREYRLSLTDKAQAIVDKLSLEEKVSLMSGKVDIESLMAEEARNPNVHYNYIPFGAGGLPQFGVDEMLFCDGPRGVVSGTGQSTCFPVSMLRGATFDRELETAIGHAIGQETKAYGGNLYAGVCINLPYNPGWGRSQETYGEESYHLGEMGKALTEGVQEENVMACVKHYAFNQMEISRFKVSVDTDKRTEREVFLPHFKKVIDAGVASVMSSYNLYEGEKVGHHNYLLNEVLKEEWNFDGFVMSDFFFGINDTVAAANGGQDMEMCGTEFFGPRLVNAVREGQVSESKIDDAALRIVRTILAFTQNDDKAYGTDVLANQEHVALALQAAREGITLIKNQNVLPLDKKTDKKILVLGKLAEKENIGDHGSSRVYPPYVVTPLQGLSKVSPESELIYYSGEDLAHAKELAEKADAVIFVVGYNYDDEGEYITEDQENNYTGAVGGDRTKSLGLHEDEVALLKAVGPVNTNSIAVLIGGNMIMMEDWKDTIGAIMMAYYPGMEGGTAIAEIIFGDVNPSGKLPYVVPFQESDLPQVNWDTESQWYDYYHGYTKLEKEGTVPSVPYGFGLSYTTFETSAARFEVKNQSIEAQVTVTNTGDRSGDEIIQCYIGFENSSVDRPVKILRGFERVNLAQGESKTVAITVPFEELTWFNPDTDQFELEYMEYTVYIGTSSANDDLLAGIVSLQGESYDV</sequence>
<comment type="similarity">
    <text evidence="1">Belongs to the glycosyl hydrolase 3 family.</text>
</comment>
<dbReference type="Gene3D" id="3.40.50.1700">
    <property type="entry name" value="Glycoside hydrolase family 3 C-terminal domain"/>
    <property type="match status" value="1"/>
</dbReference>
<dbReference type="SUPFAM" id="SSF51445">
    <property type="entry name" value="(Trans)glycosidases"/>
    <property type="match status" value="1"/>
</dbReference>
<dbReference type="InterPro" id="IPR050288">
    <property type="entry name" value="Cellulose_deg_GH3"/>
</dbReference>
<keyword evidence="2" id="KW-0378">Hydrolase</keyword>
<dbReference type="RefSeq" id="WP_070229742.1">
    <property type="nucleotide sequence ID" value="NZ_BJYO01000002.1"/>
</dbReference>
<dbReference type="AlphaFoldDB" id="A0A288Q5X7"/>
<dbReference type="GeneID" id="94545666"/>
<evidence type="ECO:0000313" key="4">
    <source>
        <dbReference type="Proteomes" id="UP000254912"/>
    </source>
</evidence>
<dbReference type="PANTHER" id="PTHR42715">
    <property type="entry name" value="BETA-GLUCOSIDASE"/>
    <property type="match status" value="1"/>
</dbReference>
<gene>
    <name evidence="3" type="ORF">DFP99_0089</name>
</gene>
<proteinExistence type="inferred from homology"/>
<reference evidence="3 4" key="1">
    <citation type="submission" date="2018-07" db="EMBL/GenBank/DDBJ databases">
        <title>Genomic Encyclopedia of Type Strains, Phase III (KMG-III): the genomes of soil and plant-associated and newly described type strains.</title>
        <authorList>
            <person name="Whitman W."/>
        </authorList>
    </citation>
    <scope>NUCLEOTIDE SEQUENCE [LARGE SCALE GENOMIC DNA]</scope>
    <source>
        <strain evidence="3 4">CECT 7031</strain>
    </source>
</reference>
<dbReference type="Proteomes" id="UP000254912">
    <property type="component" value="Unassembled WGS sequence"/>
</dbReference>
<comment type="caution">
    <text evidence="3">The sequence shown here is derived from an EMBL/GenBank/DDBJ whole genome shotgun (WGS) entry which is preliminary data.</text>
</comment>
<organism evidence="3 4">
    <name type="scientific">Weissella soli</name>
    <dbReference type="NCBI Taxonomy" id="155866"/>
    <lineage>
        <taxon>Bacteria</taxon>
        <taxon>Bacillati</taxon>
        <taxon>Bacillota</taxon>
        <taxon>Bacilli</taxon>
        <taxon>Lactobacillales</taxon>
        <taxon>Lactobacillaceae</taxon>
        <taxon>Weissella</taxon>
    </lineage>
</organism>
<dbReference type="InterPro" id="IPR036962">
    <property type="entry name" value="Glyco_hydro_3_N_sf"/>
</dbReference>
<keyword evidence="4" id="KW-1185">Reference proteome</keyword>
<name>A0A288Q5X7_9LACO</name>
<dbReference type="GO" id="GO:0008422">
    <property type="term" value="F:beta-glucosidase activity"/>
    <property type="evidence" value="ECO:0007669"/>
    <property type="project" value="UniProtKB-ARBA"/>
</dbReference>
<dbReference type="EMBL" id="QRAS01000001">
    <property type="protein sequence ID" value="RDL11671.1"/>
    <property type="molecule type" value="Genomic_DNA"/>
</dbReference>
<evidence type="ECO:0000256" key="1">
    <source>
        <dbReference type="ARBA" id="ARBA00005336"/>
    </source>
</evidence>
<dbReference type="InterPro" id="IPR036881">
    <property type="entry name" value="Glyco_hydro_3_C_sf"/>
</dbReference>
<dbReference type="Gene3D" id="3.20.20.300">
    <property type="entry name" value="Glycoside hydrolase, family 3, N-terminal domain"/>
    <property type="match status" value="1"/>
</dbReference>
<dbReference type="SMART" id="SM01217">
    <property type="entry name" value="Fn3_like"/>
    <property type="match status" value="1"/>
</dbReference>
<dbReference type="GO" id="GO:0009251">
    <property type="term" value="P:glucan catabolic process"/>
    <property type="evidence" value="ECO:0007669"/>
    <property type="project" value="TreeGrafter"/>
</dbReference>
<accession>A0A288Q5X7</accession>
<dbReference type="SUPFAM" id="SSF52279">
    <property type="entry name" value="Beta-D-glucan exohydrolase, C-terminal domain"/>
    <property type="match status" value="1"/>
</dbReference>
<dbReference type="Gene3D" id="2.60.40.10">
    <property type="entry name" value="Immunoglobulins"/>
    <property type="match status" value="1"/>
</dbReference>
<dbReference type="InterPro" id="IPR017853">
    <property type="entry name" value="GH"/>
</dbReference>